<organism evidence="3 4">
    <name type="scientific">Leptospira wolffii</name>
    <dbReference type="NCBI Taxonomy" id="409998"/>
    <lineage>
        <taxon>Bacteria</taxon>
        <taxon>Pseudomonadati</taxon>
        <taxon>Spirochaetota</taxon>
        <taxon>Spirochaetia</taxon>
        <taxon>Leptospirales</taxon>
        <taxon>Leptospiraceae</taxon>
        <taxon>Leptospira</taxon>
    </lineage>
</organism>
<reference evidence="3 4" key="1">
    <citation type="submission" date="2017-07" db="EMBL/GenBank/DDBJ databases">
        <title>Leptospira spp. isolated from tropical soils.</title>
        <authorList>
            <person name="Thibeaux R."/>
            <person name="Iraola G."/>
            <person name="Ferres I."/>
            <person name="Bierque E."/>
            <person name="Girault D."/>
            <person name="Soupe-Gilbert M.-E."/>
            <person name="Picardeau M."/>
            <person name="Goarant C."/>
        </authorList>
    </citation>
    <scope>NUCLEOTIDE SEQUENCE [LARGE SCALE GENOMIC DNA]</scope>
    <source>
        <strain evidence="3 4">FH2-C-A2</strain>
    </source>
</reference>
<keyword evidence="1" id="KW-0175">Coiled coil</keyword>
<evidence type="ECO:0000256" key="1">
    <source>
        <dbReference type="SAM" id="Coils"/>
    </source>
</evidence>
<evidence type="ECO:0000313" key="3">
    <source>
        <dbReference type="EMBL" id="PJZ67185.1"/>
    </source>
</evidence>
<gene>
    <name evidence="3" type="ORF">CH371_03740</name>
</gene>
<name>A0A2M9ZFK7_9LEPT</name>
<dbReference type="RefSeq" id="WP_100757717.1">
    <property type="nucleotide sequence ID" value="NZ_NPDT01000001.1"/>
</dbReference>
<feature type="compositionally biased region" description="Basic and acidic residues" evidence="2">
    <location>
        <begin position="650"/>
        <end position="678"/>
    </location>
</feature>
<sequence length="678" mass="78737">MSPKGPKPLDPMTGNPVVPAFLKVKKLNEVVSYYMNDKVTHSVYKAVAGATSFKNVKKRQLFEPQHKVPEVGELSPKEIDLHLKRLLEDGTVSQLAYLVSDDNEKQPEARPCYAAFPEIESLDLSRIYLEVLDYSVTSLIGYLDRKPEINKSLLSENLENDWESGARRETPFPQLFLYLRESFNNPHFRISPNPEFVKDFLFELEDDLFKKGRVVDVPGYGLFGIRNAKEAVQIMEYVDDFMQSKAAKQLRYALHDEFQKIAMEEKLYYSNPSHPETTKFRLARTEAFANALPSGNPSPGFPGMLSVVLMRSLSELAEKELQKQSAEKERNRFHEIKKNLVAEGARWDRKVLLLTDKEFKSYPDELKRMLIDDLEIGYSTWETKTTTIHAFFHKNPNSVRQIILSLGAAVGVEAWKILCVRHLVESNEPQIKSIFNDPELVRAYGKVLRKGYMDYFPWYYSILDWLGISRLLQDIFFAQAKEKIRTQQNFLKAKNHEAAKKDEQVRIQDRIKEEEKIRIAEQRSKIFSAMDGYYFRKQLPPTSSEIQGILPEFPADLFYQILDREKFVLLNWEKSKEKYEQVLCYPADENFRSKARELHKTLTERLEVLQNKVRTNEEEDARNRIVKVVKHIDDWFSSHKGPEKSAGAQKADKPASDDPFESFRKEIDKLKKPHSGEN</sequence>
<protein>
    <submittedName>
        <fullName evidence="3">Uncharacterized protein</fullName>
    </submittedName>
</protein>
<dbReference type="AlphaFoldDB" id="A0A2M9ZFK7"/>
<proteinExistence type="predicted"/>
<feature type="coiled-coil region" evidence="1">
    <location>
        <begin position="309"/>
        <end position="336"/>
    </location>
</feature>
<comment type="caution">
    <text evidence="3">The sequence shown here is derived from an EMBL/GenBank/DDBJ whole genome shotgun (WGS) entry which is preliminary data.</text>
</comment>
<dbReference type="Proteomes" id="UP000231912">
    <property type="component" value="Unassembled WGS sequence"/>
</dbReference>
<feature type="coiled-coil region" evidence="1">
    <location>
        <begin position="592"/>
        <end position="619"/>
    </location>
</feature>
<evidence type="ECO:0000313" key="4">
    <source>
        <dbReference type="Proteomes" id="UP000231912"/>
    </source>
</evidence>
<evidence type="ECO:0000256" key="2">
    <source>
        <dbReference type="SAM" id="MobiDB-lite"/>
    </source>
</evidence>
<dbReference type="EMBL" id="NPDT01000001">
    <property type="protein sequence ID" value="PJZ67185.1"/>
    <property type="molecule type" value="Genomic_DNA"/>
</dbReference>
<accession>A0A2M9ZFK7</accession>
<feature type="region of interest" description="Disordered" evidence="2">
    <location>
        <begin position="637"/>
        <end position="678"/>
    </location>
</feature>